<sequence>MPMLARNS</sequence>
<dbReference type="EMBL" id="GBRH01278584">
    <property type="protein sequence ID" value="JAD19311.1"/>
    <property type="molecule type" value="Transcribed_RNA"/>
</dbReference>
<reference evidence="1" key="2">
    <citation type="journal article" date="2015" name="Data Brief">
        <title>Shoot transcriptome of the giant reed, Arundo donax.</title>
        <authorList>
            <person name="Barrero R.A."/>
            <person name="Guerrero F.D."/>
            <person name="Moolhuijzen P."/>
            <person name="Goolsby J.A."/>
            <person name="Tidwell J."/>
            <person name="Bellgard S.E."/>
            <person name="Bellgard M.I."/>
        </authorList>
    </citation>
    <scope>NUCLEOTIDE SEQUENCE</scope>
    <source>
        <tissue evidence="1">Shoot tissue taken approximately 20 cm above the soil surface</tissue>
    </source>
</reference>
<protein>
    <submittedName>
        <fullName evidence="1">Uncharacterized protein</fullName>
    </submittedName>
</protein>
<organism evidence="1">
    <name type="scientific">Arundo donax</name>
    <name type="common">Giant reed</name>
    <name type="synonym">Donax arundinaceus</name>
    <dbReference type="NCBI Taxonomy" id="35708"/>
    <lineage>
        <taxon>Eukaryota</taxon>
        <taxon>Viridiplantae</taxon>
        <taxon>Streptophyta</taxon>
        <taxon>Embryophyta</taxon>
        <taxon>Tracheophyta</taxon>
        <taxon>Spermatophyta</taxon>
        <taxon>Magnoliopsida</taxon>
        <taxon>Liliopsida</taxon>
        <taxon>Poales</taxon>
        <taxon>Poaceae</taxon>
        <taxon>PACMAD clade</taxon>
        <taxon>Arundinoideae</taxon>
        <taxon>Arundineae</taxon>
        <taxon>Arundo</taxon>
    </lineage>
</organism>
<name>A0A0A8XZK1_ARUDO</name>
<reference evidence="1" key="1">
    <citation type="submission" date="2014-09" db="EMBL/GenBank/DDBJ databases">
        <authorList>
            <person name="Magalhaes I.L.F."/>
            <person name="Oliveira U."/>
            <person name="Santos F.R."/>
            <person name="Vidigal T.H.D.A."/>
            <person name="Brescovit A.D."/>
            <person name="Santos A.J."/>
        </authorList>
    </citation>
    <scope>NUCLEOTIDE SEQUENCE</scope>
    <source>
        <tissue evidence="1">Shoot tissue taken approximately 20 cm above the soil surface</tissue>
    </source>
</reference>
<accession>A0A0A8XZK1</accession>
<evidence type="ECO:0000313" key="1">
    <source>
        <dbReference type="EMBL" id="JAD19311.1"/>
    </source>
</evidence>
<proteinExistence type="predicted"/>